<dbReference type="InterPro" id="IPR034457">
    <property type="entry name" value="Organic_radical-activating"/>
</dbReference>
<dbReference type="Proteomes" id="UP000185434">
    <property type="component" value="Chromosome"/>
</dbReference>
<dbReference type="CDD" id="cd01335">
    <property type="entry name" value="Radical_SAM"/>
    <property type="match status" value="1"/>
</dbReference>
<dbReference type="KEGG" id="cfk:CFRA_09420"/>
<evidence type="ECO:0000256" key="5">
    <source>
        <dbReference type="ARBA" id="ARBA00023004"/>
    </source>
</evidence>
<keyword evidence="7" id="KW-0560">Oxidoreductase</keyword>
<evidence type="ECO:0000313" key="9">
    <source>
        <dbReference type="Proteomes" id="UP000185434"/>
    </source>
</evidence>
<dbReference type="SFLD" id="SFLDG01063">
    <property type="entry name" value="activating_enzymes__group_1"/>
    <property type="match status" value="1"/>
</dbReference>
<keyword evidence="9" id="KW-1185">Reference proteome</keyword>
<dbReference type="GO" id="GO:0051539">
    <property type="term" value="F:4 iron, 4 sulfur cluster binding"/>
    <property type="evidence" value="ECO:0007669"/>
    <property type="project" value="UniProtKB-KW"/>
</dbReference>
<reference evidence="8 9" key="1">
    <citation type="submission" date="2014-08" db="EMBL/GenBank/DDBJ databases">
        <title>Complete genome sequence of Corynebacterium frankenforstense ST18(T) (=DSM 45800(T)), isolated from raw cow milk.</title>
        <authorList>
            <person name="Ruckert C."/>
            <person name="Albersmeier A."/>
            <person name="Winkler A."/>
            <person name="Lipski A."/>
            <person name="Kalinowski J."/>
        </authorList>
    </citation>
    <scope>NUCLEOTIDE SEQUENCE [LARGE SCALE GENOMIC DNA]</scope>
    <source>
        <strain evidence="8 9">ST18</strain>
    </source>
</reference>
<dbReference type="STRING" id="1437875.CFRA_09420"/>
<gene>
    <name evidence="8" type="ORF">CFRA_09420</name>
</gene>
<dbReference type="GO" id="GO:0043365">
    <property type="term" value="F:[formate-C-acetyltransferase]-activating enzyme activity"/>
    <property type="evidence" value="ECO:0007669"/>
    <property type="project" value="InterPro"/>
</dbReference>
<dbReference type="PANTHER" id="PTHR30352:SF2">
    <property type="entry name" value="ANAEROBIC RIBONUCLEOSIDE-TRIPHOSPHATE REDUCTASE-ACTIVATING PROTEIN"/>
    <property type="match status" value="1"/>
</dbReference>
<evidence type="ECO:0000256" key="7">
    <source>
        <dbReference type="PIRNR" id="PIRNR000368"/>
    </source>
</evidence>
<dbReference type="NCBIfam" id="TIGR02491">
    <property type="entry name" value="NrdG"/>
    <property type="match status" value="1"/>
</dbReference>
<evidence type="ECO:0000256" key="2">
    <source>
        <dbReference type="ARBA" id="ARBA00022485"/>
    </source>
</evidence>
<keyword evidence="3" id="KW-0949">S-adenosyl-L-methionine</keyword>
<dbReference type="SUPFAM" id="SSF102114">
    <property type="entry name" value="Radical SAM enzymes"/>
    <property type="match status" value="1"/>
</dbReference>
<keyword evidence="4" id="KW-0479">Metal-binding</keyword>
<dbReference type="EMBL" id="CP009247">
    <property type="protein sequence ID" value="APT89430.1"/>
    <property type="molecule type" value="Genomic_DNA"/>
</dbReference>
<dbReference type="SFLD" id="SFLDF00299">
    <property type="entry name" value="anaerobic_ribonucleoside-triph"/>
    <property type="match status" value="1"/>
</dbReference>
<dbReference type="GO" id="GO:0046872">
    <property type="term" value="F:metal ion binding"/>
    <property type="evidence" value="ECO:0007669"/>
    <property type="project" value="UniProtKB-KW"/>
</dbReference>
<name>A0A1L7CUH0_9CORY</name>
<dbReference type="Gene3D" id="3.20.20.70">
    <property type="entry name" value="Aldolase class I"/>
    <property type="match status" value="1"/>
</dbReference>
<dbReference type="SFLD" id="SFLDS00029">
    <property type="entry name" value="Radical_SAM"/>
    <property type="match status" value="1"/>
</dbReference>
<keyword evidence="5" id="KW-0408">Iron</keyword>
<evidence type="ECO:0000313" key="8">
    <source>
        <dbReference type="EMBL" id="APT89430.1"/>
    </source>
</evidence>
<comment type="cofactor">
    <cofactor evidence="1">
        <name>[4Fe-4S] cluster</name>
        <dbReference type="ChEBI" id="CHEBI:49883"/>
    </cofactor>
</comment>
<comment type="similarity">
    <text evidence="7">Belongs to the organic radical-activating enzymes family.</text>
</comment>
<evidence type="ECO:0000256" key="4">
    <source>
        <dbReference type="ARBA" id="ARBA00022723"/>
    </source>
</evidence>
<dbReference type="InterPro" id="IPR013785">
    <property type="entry name" value="Aldolase_TIM"/>
</dbReference>
<dbReference type="InterPro" id="IPR012837">
    <property type="entry name" value="NrdG"/>
</dbReference>
<dbReference type="AlphaFoldDB" id="A0A1L7CUH0"/>
<dbReference type="InterPro" id="IPR007197">
    <property type="entry name" value="rSAM"/>
</dbReference>
<keyword evidence="6" id="KW-0411">Iron-sulfur</keyword>
<dbReference type="Pfam" id="PF13353">
    <property type="entry name" value="Fer4_12"/>
    <property type="match status" value="1"/>
</dbReference>
<evidence type="ECO:0000256" key="3">
    <source>
        <dbReference type="ARBA" id="ARBA00022691"/>
    </source>
</evidence>
<dbReference type="GO" id="GO:0004748">
    <property type="term" value="F:ribonucleoside-diphosphate reductase activity, thioredoxin disulfide as acceptor"/>
    <property type="evidence" value="ECO:0007669"/>
    <property type="project" value="TreeGrafter"/>
</dbReference>
<proteinExistence type="inferred from homology"/>
<comment type="function">
    <text evidence="7">Activation of anaerobic ribonucleoside-triphosphate reductase under anaerobic conditions by generation of an organic free radical, using S-adenosylmethionine and reduced flavodoxin as cosubstrates to produce 5'-deoxy-adenosine.</text>
</comment>
<dbReference type="OrthoDB" id="9782387at2"/>
<accession>A0A1L7CUH0</accession>
<dbReference type="PANTHER" id="PTHR30352">
    <property type="entry name" value="PYRUVATE FORMATE-LYASE-ACTIVATING ENZYME"/>
    <property type="match status" value="1"/>
</dbReference>
<dbReference type="SFLD" id="SFLDG01066">
    <property type="entry name" value="organic_radical-activating_enz"/>
    <property type="match status" value="1"/>
</dbReference>
<evidence type="ECO:0000256" key="1">
    <source>
        <dbReference type="ARBA" id="ARBA00001966"/>
    </source>
</evidence>
<protein>
    <recommendedName>
        <fullName evidence="7">Anaerobic ribonucleoside-triphosphate reductase-activating protein</fullName>
        <ecNumber evidence="7">1.97.1.-</ecNumber>
    </recommendedName>
</protein>
<evidence type="ECO:0000256" key="6">
    <source>
        <dbReference type="ARBA" id="ARBA00023014"/>
    </source>
</evidence>
<keyword evidence="2" id="KW-0004">4Fe-4S</keyword>
<dbReference type="PIRSF" id="PIRSF000368">
    <property type="entry name" value="NrdG"/>
    <property type="match status" value="1"/>
</dbReference>
<sequence length="185" mass="21021">MDERSRTWADAPVLRVADYKPFQVLDGEGLRCSLYVSYCAFNCLGCYNKAAQKRNYGVEYTAELEERILRDLSGRHVAGLTLCGGEPMLNATNLLPLVRRVRAELPEKTVWSYTGYRWETLELIGGDRWELVRNLDVLIEGQFIAEERDESDLKPFRGSSNQRLIDVPASLAAGHVVEYEVAARF</sequence>
<dbReference type="EC" id="1.97.1.-" evidence="7"/>
<organism evidence="8 9">
    <name type="scientific">Corynebacterium frankenforstense DSM 45800</name>
    <dbReference type="NCBI Taxonomy" id="1437875"/>
    <lineage>
        <taxon>Bacteria</taxon>
        <taxon>Bacillati</taxon>
        <taxon>Actinomycetota</taxon>
        <taxon>Actinomycetes</taxon>
        <taxon>Mycobacteriales</taxon>
        <taxon>Corynebacteriaceae</taxon>
        <taxon>Corynebacterium</taxon>
    </lineage>
</organism>
<dbReference type="InterPro" id="IPR058240">
    <property type="entry name" value="rSAM_sf"/>
</dbReference>